<comment type="caution">
    <text evidence="2">The sequence shown here is derived from an EMBL/GenBank/DDBJ whole genome shotgun (WGS) entry which is preliminary data.</text>
</comment>
<sequence length="246" mass="27833">MQPQPKASENRPVLAPGEHNKHDPADSVPHQSRSELLDVKKPGDALAEASKTISNVDDTVSDMRREIRDMFADFRRDIQKMNNTLDNIARQKENRHQKCPDATRAPEHQPKEENRPKQELQEKEKVPTKEKRVRFEDDTPGPATEGALDPLAEFFALLAGLTDDIKEYRVATRYRIHIATKGTGAAAAEAKDTKYLPGGIPSYVFDPEVSQKIVDHYESRVYKKVIALPEAINSFLPSVMDNWTKH</sequence>
<reference evidence="2 3" key="1">
    <citation type="journal article" date="2024" name="IMA Fungus">
        <title>Apiospora arundinis, a panoply of carbohydrate-active enzymes and secondary metabolites.</title>
        <authorList>
            <person name="Sorensen T."/>
            <person name="Petersen C."/>
            <person name="Muurmann A.T."/>
            <person name="Christiansen J.V."/>
            <person name="Brundto M.L."/>
            <person name="Overgaard C.K."/>
            <person name="Boysen A.T."/>
            <person name="Wollenberg R.D."/>
            <person name="Larsen T.O."/>
            <person name="Sorensen J.L."/>
            <person name="Nielsen K.L."/>
            <person name="Sondergaard T.E."/>
        </authorList>
    </citation>
    <scope>NUCLEOTIDE SEQUENCE [LARGE SCALE GENOMIC DNA]</scope>
    <source>
        <strain evidence="2 3">AAU 773</strain>
    </source>
</reference>
<feature type="region of interest" description="Disordered" evidence="1">
    <location>
        <begin position="90"/>
        <end position="146"/>
    </location>
</feature>
<gene>
    <name evidence="2" type="ORF">PGQ11_012704</name>
</gene>
<evidence type="ECO:0000256" key="1">
    <source>
        <dbReference type="SAM" id="MobiDB-lite"/>
    </source>
</evidence>
<accession>A0ABR2I325</accession>
<dbReference type="Proteomes" id="UP001390339">
    <property type="component" value="Unassembled WGS sequence"/>
</dbReference>
<proteinExistence type="predicted"/>
<evidence type="ECO:0000313" key="3">
    <source>
        <dbReference type="Proteomes" id="UP001390339"/>
    </source>
</evidence>
<organism evidence="2 3">
    <name type="scientific">Apiospora arundinis</name>
    <dbReference type="NCBI Taxonomy" id="335852"/>
    <lineage>
        <taxon>Eukaryota</taxon>
        <taxon>Fungi</taxon>
        <taxon>Dikarya</taxon>
        <taxon>Ascomycota</taxon>
        <taxon>Pezizomycotina</taxon>
        <taxon>Sordariomycetes</taxon>
        <taxon>Xylariomycetidae</taxon>
        <taxon>Amphisphaeriales</taxon>
        <taxon>Apiosporaceae</taxon>
        <taxon>Apiospora</taxon>
    </lineage>
</organism>
<evidence type="ECO:0000313" key="2">
    <source>
        <dbReference type="EMBL" id="KAK8856792.1"/>
    </source>
</evidence>
<protein>
    <submittedName>
        <fullName evidence="2">Uncharacterized protein</fullName>
    </submittedName>
</protein>
<dbReference type="EMBL" id="JAPCWZ010000007">
    <property type="protein sequence ID" value="KAK8856792.1"/>
    <property type="molecule type" value="Genomic_DNA"/>
</dbReference>
<name>A0ABR2I325_9PEZI</name>
<feature type="compositionally biased region" description="Basic and acidic residues" evidence="1">
    <location>
        <begin position="90"/>
        <end position="137"/>
    </location>
</feature>
<feature type="region of interest" description="Disordered" evidence="1">
    <location>
        <begin position="1"/>
        <end position="36"/>
    </location>
</feature>
<keyword evidence="3" id="KW-1185">Reference proteome</keyword>